<evidence type="ECO:0000313" key="3">
    <source>
        <dbReference type="Proteomes" id="UP000634136"/>
    </source>
</evidence>
<dbReference type="AlphaFoldDB" id="A0A834SXM0"/>
<sequence>MDLMNSLLNLVVPPTSLMTLEFALIIMGRDGMG</sequence>
<keyword evidence="1" id="KW-0812">Transmembrane</keyword>
<accession>A0A834SXM0</accession>
<proteinExistence type="predicted"/>
<reference evidence="2" key="1">
    <citation type="submission" date="2020-09" db="EMBL/GenBank/DDBJ databases">
        <title>Genome-Enabled Discovery of Anthraquinone Biosynthesis in Senna tora.</title>
        <authorList>
            <person name="Kang S.-H."/>
            <person name="Pandey R.P."/>
            <person name="Lee C.-M."/>
            <person name="Sim J.-S."/>
            <person name="Jeong J.-T."/>
            <person name="Choi B.-S."/>
            <person name="Jung M."/>
            <person name="Ginzburg D."/>
            <person name="Zhao K."/>
            <person name="Won S.Y."/>
            <person name="Oh T.-J."/>
            <person name="Yu Y."/>
            <person name="Kim N.-H."/>
            <person name="Lee O.R."/>
            <person name="Lee T.-H."/>
            <person name="Bashyal P."/>
            <person name="Kim T.-S."/>
            <person name="Lee W.-H."/>
            <person name="Kawkins C."/>
            <person name="Kim C.-K."/>
            <person name="Kim J.S."/>
            <person name="Ahn B.O."/>
            <person name="Rhee S.Y."/>
            <person name="Sohng J.K."/>
        </authorList>
    </citation>
    <scope>NUCLEOTIDE SEQUENCE</scope>
    <source>
        <tissue evidence="2">Leaf</tissue>
    </source>
</reference>
<gene>
    <name evidence="2" type="ORF">G2W53_032592</name>
</gene>
<keyword evidence="3" id="KW-1185">Reference proteome</keyword>
<feature type="transmembrane region" description="Helical" evidence="1">
    <location>
        <begin position="6"/>
        <end position="27"/>
    </location>
</feature>
<evidence type="ECO:0000313" key="2">
    <source>
        <dbReference type="EMBL" id="KAF7811616.1"/>
    </source>
</evidence>
<name>A0A834SXM0_9FABA</name>
<organism evidence="2 3">
    <name type="scientific">Senna tora</name>
    <dbReference type="NCBI Taxonomy" id="362788"/>
    <lineage>
        <taxon>Eukaryota</taxon>
        <taxon>Viridiplantae</taxon>
        <taxon>Streptophyta</taxon>
        <taxon>Embryophyta</taxon>
        <taxon>Tracheophyta</taxon>
        <taxon>Spermatophyta</taxon>
        <taxon>Magnoliopsida</taxon>
        <taxon>eudicotyledons</taxon>
        <taxon>Gunneridae</taxon>
        <taxon>Pentapetalae</taxon>
        <taxon>rosids</taxon>
        <taxon>fabids</taxon>
        <taxon>Fabales</taxon>
        <taxon>Fabaceae</taxon>
        <taxon>Caesalpinioideae</taxon>
        <taxon>Cassia clade</taxon>
        <taxon>Senna</taxon>
    </lineage>
</organism>
<dbReference type="EMBL" id="JAAIUW010000010">
    <property type="protein sequence ID" value="KAF7811616.1"/>
    <property type="molecule type" value="Genomic_DNA"/>
</dbReference>
<evidence type="ECO:0000256" key="1">
    <source>
        <dbReference type="SAM" id="Phobius"/>
    </source>
</evidence>
<dbReference type="Proteomes" id="UP000634136">
    <property type="component" value="Unassembled WGS sequence"/>
</dbReference>
<keyword evidence="1" id="KW-0472">Membrane</keyword>
<keyword evidence="1" id="KW-1133">Transmembrane helix</keyword>
<protein>
    <submittedName>
        <fullName evidence="2">Uncharacterized protein</fullName>
    </submittedName>
</protein>
<comment type="caution">
    <text evidence="2">The sequence shown here is derived from an EMBL/GenBank/DDBJ whole genome shotgun (WGS) entry which is preliminary data.</text>
</comment>